<dbReference type="OMA" id="GPYCCTN"/>
<feature type="compositionally biased region" description="Pro residues" evidence="1">
    <location>
        <begin position="447"/>
        <end position="457"/>
    </location>
</feature>
<dbReference type="VEuPathDB" id="PiroplasmaDB:TOT_020000342"/>
<evidence type="ECO:0000313" key="2">
    <source>
        <dbReference type="EMBL" id="BAM40079.1"/>
    </source>
</evidence>
<feature type="region of interest" description="Disordered" evidence="1">
    <location>
        <begin position="144"/>
        <end position="180"/>
    </location>
</feature>
<evidence type="ECO:0000313" key="3">
    <source>
        <dbReference type="Proteomes" id="UP000003786"/>
    </source>
</evidence>
<dbReference type="GeneID" id="20714497"/>
<dbReference type="OrthoDB" id="10421218at2759"/>
<reference evidence="2 3" key="1">
    <citation type="journal article" date="2012" name="MBio">
        <title>Comparative genome analysis of three eukaryotic parasites with differing abilities to transform leukocytes reveals key mediators of Theileria-induced leukocyte transformation.</title>
        <authorList>
            <person name="Hayashida K."/>
            <person name="Hara Y."/>
            <person name="Abe T."/>
            <person name="Yamasaki C."/>
            <person name="Toyoda A."/>
            <person name="Kosuge T."/>
            <person name="Suzuki Y."/>
            <person name="Sato Y."/>
            <person name="Kawashima S."/>
            <person name="Katayama T."/>
            <person name="Wakaguri H."/>
            <person name="Inoue N."/>
            <person name="Homma K."/>
            <person name="Tada-Umezaki M."/>
            <person name="Yagi Y."/>
            <person name="Fujii Y."/>
            <person name="Habara T."/>
            <person name="Kanehisa M."/>
            <person name="Watanabe H."/>
            <person name="Ito K."/>
            <person name="Gojobori T."/>
            <person name="Sugawara H."/>
            <person name="Imanishi T."/>
            <person name="Weir W."/>
            <person name="Gardner M."/>
            <person name="Pain A."/>
            <person name="Shiels B."/>
            <person name="Hattori M."/>
            <person name="Nene V."/>
            <person name="Sugimoto C."/>
        </authorList>
    </citation>
    <scope>NUCLEOTIDE SEQUENCE [LARGE SCALE GENOMIC DNA]</scope>
    <source>
        <strain evidence="2 3">Shintoku</strain>
    </source>
</reference>
<dbReference type="Pfam" id="PF04385">
    <property type="entry name" value="FAINT"/>
    <property type="match status" value="1"/>
</dbReference>
<protein>
    <submittedName>
        <fullName evidence="2">Uncharacterized protein</fullName>
    </submittedName>
</protein>
<feature type="compositionally biased region" description="Basic and acidic residues" evidence="1">
    <location>
        <begin position="908"/>
        <end position="917"/>
    </location>
</feature>
<name>J4DP47_THEOR</name>
<feature type="region of interest" description="Disordered" evidence="1">
    <location>
        <begin position="900"/>
        <end position="937"/>
    </location>
</feature>
<sequence length="950" mass="111038">MKKYGIIPYIVVYIVALYGHKFVESINPVYDGTPILQRPRDRIDQYIPAPAEGYRSDTSVQEPCLISLNIKNKNQTDRIDYRRNDAKKTDTFIAKQPYIFYQITRNNEILWKAQNDQFFPRVVVKETPTGESFFRIYYNNEATESDIEYDPPPQTAPRADPRTIHQSVPTSGPPSGPETLAKEGVIPVITVDLGYKRSNQYLIYESDASKTREMYTTNKPFLIKKVVQDNEVLWQSRNGMYAYRVLFKQDHEGPRLKVFFPEEQDQLTQQQAQKLPEQFPQQVPQQYPQQVPHQFPLQVQQQLHQQVAQQFPQQVQQQHPQQVAQQFPQQVQQQLPQQAAEQFLQHGPQQRAQTAPGATPKAKTESDSDMDFRIVTRSDVDSPTEAKSEREVQRARRPYYRVQQRAAQHSGSERRAEPRAHPQASVQHPGHPGVQTHPEPQFRPEPRLVPQPKPQPRLRPEDRRESLRDFDYPSSAEPLFERTPRPHQGPDDEPPHTPRAPFEHFSEPEFKSDSDQETRRKRRAEPRREHRAEPSYDDREEHRYVPREEQRHVPGPPQRAPSEDSDERRRRTHHIPLESDGPEESHKELQEPEFRPVSPAYVDPVVLSGKKIPISLDIEFKFCTYLFDYHRHNNLGTYTTKENFIFAKIRRNDKFYCMGSDVTIWQTNDIKVHSTKVNVISDNRVVIHLNSGKTLFYKRGFDSMWFPVDKSSYDPIDWNHMLLELDIGSRRSTQYYEFFSYSKYISRRKGTYLFVARERFRFKMVYNNRTVIWRAYSEDECAYKVGVYRAIGGTEHVTVFLVNGNTRNFMRQLYGLGMGSNWYEDFVIPGYGGPTARETSHVPGPPGRTGINLNLPTFTGQIMDKLSKWYNNVDFSKLYNRNPFSTNTQEDFNKMAQFHATDSGNVKKPAEETESSYKNRTFAFDDDDDEDGPQAEYVDFNANNNKFFRN</sequence>
<feature type="compositionally biased region" description="Basic and acidic residues" evidence="1">
    <location>
        <begin position="479"/>
        <end position="518"/>
    </location>
</feature>
<accession>J4DP47</accession>
<dbReference type="EMBL" id="AP011947">
    <property type="protein sequence ID" value="BAM40079.1"/>
    <property type="molecule type" value="Genomic_DNA"/>
</dbReference>
<dbReference type="RefSeq" id="XP_009690380.1">
    <property type="nucleotide sequence ID" value="XM_009692085.1"/>
</dbReference>
<dbReference type="STRING" id="869250.J4DP47"/>
<gene>
    <name evidence="2" type="ORF">TOT_020000342</name>
</gene>
<feature type="compositionally biased region" description="Basic and acidic residues" evidence="1">
    <location>
        <begin position="411"/>
        <end position="420"/>
    </location>
</feature>
<dbReference type="AlphaFoldDB" id="J4DP47"/>
<feature type="compositionally biased region" description="Basic and acidic residues" evidence="1">
    <location>
        <begin position="583"/>
        <end position="594"/>
    </location>
</feature>
<keyword evidence="3" id="KW-1185">Reference proteome</keyword>
<dbReference type="Proteomes" id="UP000003786">
    <property type="component" value="Chromosome 2"/>
</dbReference>
<dbReference type="InterPro" id="IPR007480">
    <property type="entry name" value="DUF529"/>
</dbReference>
<evidence type="ECO:0000256" key="1">
    <source>
        <dbReference type="SAM" id="MobiDB-lite"/>
    </source>
</evidence>
<feature type="compositionally biased region" description="Basic and acidic residues" evidence="1">
    <location>
        <begin position="458"/>
        <end position="471"/>
    </location>
</feature>
<feature type="compositionally biased region" description="Acidic residues" evidence="1">
    <location>
        <begin position="924"/>
        <end position="933"/>
    </location>
</feature>
<organism evidence="2 3">
    <name type="scientific">Theileria orientalis strain Shintoku</name>
    <dbReference type="NCBI Taxonomy" id="869250"/>
    <lineage>
        <taxon>Eukaryota</taxon>
        <taxon>Sar</taxon>
        <taxon>Alveolata</taxon>
        <taxon>Apicomplexa</taxon>
        <taxon>Aconoidasida</taxon>
        <taxon>Piroplasmida</taxon>
        <taxon>Theileriidae</taxon>
        <taxon>Theileria</taxon>
    </lineage>
</organism>
<feature type="compositionally biased region" description="Basic and acidic residues" evidence="1">
    <location>
        <begin position="362"/>
        <end position="394"/>
    </location>
</feature>
<proteinExistence type="predicted"/>
<feature type="compositionally biased region" description="Basic and acidic residues" evidence="1">
    <location>
        <begin position="526"/>
        <end position="552"/>
    </location>
</feature>
<dbReference type="KEGG" id="tot:TOT_020000342"/>
<feature type="compositionally biased region" description="Low complexity" evidence="1">
    <location>
        <begin position="327"/>
        <end position="345"/>
    </location>
</feature>
<feature type="region of interest" description="Disordered" evidence="1">
    <location>
        <begin position="327"/>
        <end position="594"/>
    </location>
</feature>